<dbReference type="EMBL" id="CP008956">
    <property type="protein sequence ID" value="QJQ03094.1"/>
    <property type="molecule type" value="Genomic_DNA"/>
</dbReference>
<dbReference type="InterPro" id="IPR025332">
    <property type="entry name" value="DUF4238"/>
</dbReference>
<organism evidence="1 2">
    <name type="scientific">Herbaspirillum rubrisubalbicans Os34</name>
    <dbReference type="NCBI Taxonomy" id="1235827"/>
    <lineage>
        <taxon>Bacteria</taxon>
        <taxon>Pseudomonadati</taxon>
        <taxon>Pseudomonadota</taxon>
        <taxon>Betaproteobacteria</taxon>
        <taxon>Burkholderiales</taxon>
        <taxon>Oxalobacteraceae</taxon>
        <taxon>Herbaspirillum</taxon>
    </lineage>
</organism>
<name>A0A6M3ZWS9_9BURK</name>
<accession>A0A6M3ZWS9</accession>
<reference evidence="1 2" key="1">
    <citation type="journal article" date="2012" name="J. Bacteriol.">
        <title>Genome sequence of the pathogenic Herbaspirillum seropedicae strain Os34, isolated from rice roots.</title>
        <authorList>
            <person name="Ye W."/>
            <person name="Ye S."/>
            <person name="Liu J."/>
            <person name="Chang S."/>
            <person name="Chen M."/>
            <person name="Zhu B."/>
            <person name="Guo L."/>
            <person name="An Q."/>
        </authorList>
    </citation>
    <scope>NUCLEOTIDE SEQUENCE [LARGE SCALE GENOMIC DNA]</scope>
    <source>
        <strain evidence="1 2">Os34</strain>
    </source>
</reference>
<proteinExistence type="predicted"/>
<dbReference type="AlphaFoldDB" id="A0A6M3ZWS9"/>
<gene>
    <name evidence="1" type="ORF">C798_23545</name>
</gene>
<sequence length="319" mass="36051">MNIKKRHHFVPKAYLRAFESSDGKVLVYRKDEPGKILRVNPDGTGFERYYYSQPTPEGSIDHNRLEDMFSVIEGKWPPVVERMGRRENVNESLLDIFEFILLQRVRVPASRDATEAKLAAQVKATFKHLLAKGSIPAPPESLRGRLDEVLVSIDPHKSIHGMVDDINAARDVFDRIGLSVVHNMTDVPFLTSDNPVIWLDPSIHPDDIEPYAIKKGGPVLLLFPIGPSLLILGSTDYKEIFSRHGLQYSETREDGWVRQINETVCRFAYKAVYASAPGQEDLISRFTGMSPVWLQSGAKGKLVFGERTAKPKWKPKSEE</sequence>
<evidence type="ECO:0000313" key="1">
    <source>
        <dbReference type="EMBL" id="QJQ03094.1"/>
    </source>
</evidence>
<evidence type="ECO:0000313" key="2">
    <source>
        <dbReference type="Proteomes" id="UP000501648"/>
    </source>
</evidence>
<dbReference type="Proteomes" id="UP000501648">
    <property type="component" value="Chromosome"/>
</dbReference>
<dbReference type="RefSeq" id="WP_017454879.1">
    <property type="nucleotide sequence ID" value="NZ_CP008956.1"/>
</dbReference>
<dbReference type="Pfam" id="PF14022">
    <property type="entry name" value="DUF4238"/>
    <property type="match status" value="1"/>
</dbReference>
<protein>
    <submittedName>
        <fullName evidence="1">DUF4238 domain-containing protein</fullName>
    </submittedName>
</protein>